<evidence type="ECO:0000259" key="1">
    <source>
        <dbReference type="PROSITE" id="PS50987"/>
    </source>
</evidence>
<dbReference type="GO" id="GO:0003677">
    <property type="term" value="F:DNA binding"/>
    <property type="evidence" value="ECO:0007669"/>
    <property type="project" value="TreeGrafter"/>
</dbReference>
<dbReference type="NCBIfam" id="NF033788">
    <property type="entry name" value="HTH_metalloreg"/>
    <property type="match status" value="1"/>
</dbReference>
<dbReference type="PANTHER" id="PTHR39168:SF1">
    <property type="entry name" value="TRANSCRIPTIONAL REGULATORY PROTEIN"/>
    <property type="match status" value="1"/>
</dbReference>
<comment type="caution">
    <text evidence="2">The sequence shown here is derived from an EMBL/GenBank/DDBJ whole genome shotgun (WGS) entry which is preliminary data.</text>
</comment>
<dbReference type="PROSITE" id="PS50987">
    <property type="entry name" value="HTH_ARSR_2"/>
    <property type="match status" value="1"/>
</dbReference>
<dbReference type="SUPFAM" id="SSF46785">
    <property type="entry name" value="Winged helix' DNA-binding domain"/>
    <property type="match status" value="1"/>
</dbReference>
<protein>
    <submittedName>
        <fullName evidence="2">ArsR family transcriptional regulator</fullName>
    </submittedName>
</protein>
<dbReference type="Gene3D" id="1.10.10.10">
    <property type="entry name" value="Winged helix-like DNA-binding domain superfamily/Winged helix DNA-binding domain"/>
    <property type="match status" value="1"/>
</dbReference>
<dbReference type="AlphaFoldDB" id="A0A543FVE5"/>
<feature type="domain" description="HTH arsR-type" evidence="1">
    <location>
        <begin position="7"/>
        <end position="102"/>
    </location>
</feature>
<sequence length="260" mass="28057">MTQAPTPQTRGECDVAAIARLFGDPARARILMALADGRSLPASVLAAEAGVSPSATSGHLAQLREAELVVVERSGRHRYHRLARSEVGEALEALAALAPAQPIRSLREHTRAAALRNARTCYDHLAGRAGVEVTAALVARRALETVDGVPDTRRRDGDALSAQLPAHPYRLGPEAEPVLGALGVDLDRLRAQKSRRPLLRFCLDWSEQRHHLGGRLGAAMLTAFVDRGWVTRTRRRRVLDLTDRGARALHDELGIGSAGA</sequence>
<dbReference type="EMBL" id="VFPH01000002">
    <property type="protein sequence ID" value="TQM37828.1"/>
    <property type="molecule type" value="Genomic_DNA"/>
</dbReference>
<keyword evidence="3" id="KW-1185">Reference proteome</keyword>
<dbReference type="OrthoDB" id="3232131at2"/>
<dbReference type="CDD" id="cd00090">
    <property type="entry name" value="HTH_ARSR"/>
    <property type="match status" value="1"/>
</dbReference>
<dbReference type="InterPro" id="IPR001845">
    <property type="entry name" value="HTH_ArsR_DNA-bd_dom"/>
</dbReference>
<dbReference type="GO" id="GO:0003700">
    <property type="term" value="F:DNA-binding transcription factor activity"/>
    <property type="evidence" value="ECO:0007669"/>
    <property type="project" value="InterPro"/>
</dbReference>
<dbReference type="GO" id="GO:0010288">
    <property type="term" value="P:response to lead ion"/>
    <property type="evidence" value="ECO:0007669"/>
    <property type="project" value="TreeGrafter"/>
</dbReference>
<dbReference type="SMART" id="SM00418">
    <property type="entry name" value="HTH_ARSR"/>
    <property type="match status" value="1"/>
</dbReference>
<dbReference type="GO" id="GO:0046686">
    <property type="term" value="P:response to cadmium ion"/>
    <property type="evidence" value="ECO:0007669"/>
    <property type="project" value="TreeGrafter"/>
</dbReference>
<dbReference type="InterPro" id="IPR036388">
    <property type="entry name" value="WH-like_DNA-bd_sf"/>
</dbReference>
<organism evidence="2 3">
    <name type="scientific">Pseudonocardia cypriaca</name>
    <dbReference type="NCBI Taxonomy" id="882449"/>
    <lineage>
        <taxon>Bacteria</taxon>
        <taxon>Bacillati</taxon>
        <taxon>Actinomycetota</taxon>
        <taxon>Actinomycetes</taxon>
        <taxon>Pseudonocardiales</taxon>
        <taxon>Pseudonocardiaceae</taxon>
        <taxon>Pseudonocardia</taxon>
    </lineage>
</organism>
<dbReference type="GO" id="GO:0032791">
    <property type="term" value="F:lead ion binding"/>
    <property type="evidence" value="ECO:0007669"/>
    <property type="project" value="TreeGrafter"/>
</dbReference>
<dbReference type="RefSeq" id="WP_142104591.1">
    <property type="nucleotide sequence ID" value="NZ_VFPH01000002.1"/>
</dbReference>
<evidence type="ECO:0000313" key="2">
    <source>
        <dbReference type="EMBL" id="TQM37828.1"/>
    </source>
</evidence>
<name>A0A543FVE5_9PSEU</name>
<evidence type="ECO:0000313" key="3">
    <source>
        <dbReference type="Proteomes" id="UP000319818"/>
    </source>
</evidence>
<dbReference type="GO" id="GO:0097063">
    <property type="term" value="F:cadmium ion sensor activity"/>
    <property type="evidence" value="ECO:0007669"/>
    <property type="project" value="TreeGrafter"/>
</dbReference>
<accession>A0A543FVE5</accession>
<reference evidence="2 3" key="1">
    <citation type="submission" date="2019-06" db="EMBL/GenBank/DDBJ databases">
        <title>Sequencing the genomes of 1000 actinobacteria strains.</title>
        <authorList>
            <person name="Klenk H.-P."/>
        </authorList>
    </citation>
    <scope>NUCLEOTIDE SEQUENCE [LARGE SCALE GENOMIC DNA]</scope>
    <source>
        <strain evidence="2 3">DSM 45511</strain>
    </source>
</reference>
<dbReference type="InterPro" id="IPR011991">
    <property type="entry name" value="ArsR-like_HTH"/>
</dbReference>
<proteinExistence type="predicted"/>
<dbReference type="PANTHER" id="PTHR39168">
    <property type="entry name" value="TRANSCRIPTIONAL REGULATOR-RELATED"/>
    <property type="match status" value="1"/>
</dbReference>
<dbReference type="InterPro" id="IPR036390">
    <property type="entry name" value="WH_DNA-bd_sf"/>
</dbReference>
<gene>
    <name evidence="2" type="ORF">FB388_5047</name>
</gene>
<dbReference type="PRINTS" id="PR00778">
    <property type="entry name" value="HTHARSR"/>
</dbReference>
<dbReference type="Pfam" id="PF01022">
    <property type="entry name" value="HTH_5"/>
    <property type="match status" value="1"/>
</dbReference>
<dbReference type="Proteomes" id="UP000319818">
    <property type="component" value="Unassembled WGS sequence"/>
</dbReference>
<dbReference type="InterPro" id="IPR052543">
    <property type="entry name" value="HTH_Metal-responsive_Reg"/>
</dbReference>